<proteinExistence type="predicted"/>
<dbReference type="RefSeq" id="WP_218562535.1">
    <property type="nucleotide sequence ID" value="NZ_CP076643.1"/>
</dbReference>
<feature type="chain" id="PRO_5036686397" description="Dystroglycan-type cadherin-like domain-containing protein" evidence="1">
    <location>
        <begin position="20"/>
        <end position="778"/>
    </location>
</feature>
<name>A0A975YN28_9VIBR</name>
<gene>
    <name evidence="2" type="ORF">KNV97_18315</name>
</gene>
<feature type="signal peptide" evidence="1">
    <location>
        <begin position="1"/>
        <end position="19"/>
    </location>
</feature>
<keyword evidence="3" id="KW-1185">Reference proteome</keyword>
<evidence type="ECO:0008006" key="4">
    <source>
        <dbReference type="Google" id="ProtNLM"/>
    </source>
</evidence>
<protein>
    <recommendedName>
        <fullName evidence="4">Dystroglycan-type cadherin-like domain-containing protein</fullName>
    </recommendedName>
</protein>
<dbReference type="EMBL" id="CP076643">
    <property type="protein sequence ID" value="QXO17327.1"/>
    <property type="molecule type" value="Genomic_DNA"/>
</dbReference>
<dbReference type="PROSITE" id="PS51257">
    <property type="entry name" value="PROKAR_LIPOPROTEIN"/>
    <property type="match status" value="1"/>
</dbReference>
<sequence length="778" mass="82300">MKKMTFLAVSVALALTGCGGGGGSDSSGQTAAQSTTITGFDGYFNQAVLFDDTNNNGLLDIGTDTLFGLTNENGQRVLPAGTEIAGSLALQTLTPGGAMQTALANLEPETYAGKYTIDMDNPGQAMAHELVFRAPGSSQVISPVTDLVAIAMSNDSTLSEDDAKQSVALSLGLTEEQADDVYSDFVDGNKANRKLHKVAQILTESKADAQTKGNDYSTHASQIALTAQSTVYNMDDAQLASNTYKPVIPVNGDSVGTVISNNQLITDTATVDNIQTRLTELNVAEGENFSGATLDLSGLFRDTDLADGIAPVITVKESSLGTTGIALSISDQILSLAAVNPVASGGEYTITLQASDRDANGDKIGAPVAVVLNVTIVSANLAPVVESGELSRIQSIIDGWQLQQGTPFNQTLSLVNLFSDADGDITEYESGTIAVDGLTLSIDQSQAIATISGTPTQAYPSGVKLRISARDDQGSASAAAVFTLPAVQEGVAPPASDLHTLEGKTWYRLEHGSSNGINEQNYSSVWCDAFRFEDGLVYENVRTPDNLTQCSEATQQASGASYVVDGDNLVATFYDPDEGGNVDVTLSVSDASVISSGAQTLLWTVEDDGEAETERYTFFSNKADAEARIQLQSDDDGDTRYFPMILPTQNGGEAVGKVGLSINDQPSIGDDGAMDANVVMEFADENFTCKDAQNLYRHMLFTGADLSWEYSSGGNYDDNFECYNNTQDNIIHANIDFDLPSLTAGNVYSFIGRVKESQGAYVEAVKFNMQWTGVSDND</sequence>
<dbReference type="AlphaFoldDB" id="A0A975YN28"/>
<dbReference type="KEGG" id="vos:KNV97_18315"/>
<reference evidence="2" key="1">
    <citation type="submission" date="2021-06" db="EMBL/GenBank/DDBJ databases">
        <title>Vibrio nov. sp., novel gut bacterium isolated from Yellow Sea oyster.</title>
        <authorList>
            <person name="Muhammad N."/>
            <person name="Nguyen T.H."/>
            <person name="Lee Y.-J."/>
            <person name="Ko J."/>
            <person name="Kim S.-G."/>
        </authorList>
    </citation>
    <scope>NUCLEOTIDE SEQUENCE</scope>
    <source>
        <strain evidence="2">OG9-811</strain>
    </source>
</reference>
<evidence type="ECO:0000256" key="1">
    <source>
        <dbReference type="SAM" id="SignalP"/>
    </source>
</evidence>
<dbReference type="Proteomes" id="UP000694232">
    <property type="component" value="Chromosome 1"/>
</dbReference>
<evidence type="ECO:0000313" key="2">
    <source>
        <dbReference type="EMBL" id="QXO17327.1"/>
    </source>
</evidence>
<evidence type="ECO:0000313" key="3">
    <source>
        <dbReference type="Proteomes" id="UP000694232"/>
    </source>
</evidence>
<accession>A0A975YN28</accession>
<organism evidence="2 3">
    <name type="scientific">Vibrio ostreae</name>
    <dbReference type="NCBI Taxonomy" id="2841925"/>
    <lineage>
        <taxon>Bacteria</taxon>
        <taxon>Pseudomonadati</taxon>
        <taxon>Pseudomonadota</taxon>
        <taxon>Gammaproteobacteria</taxon>
        <taxon>Vibrionales</taxon>
        <taxon>Vibrionaceae</taxon>
        <taxon>Vibrio</taxon>
    </lineage>
</organism>
<keyword evidence="1" id="KW-0732">Signal</keyword>